<dbReference type="InterPro" id="IPR040885">
    <property type="entry name" value="SMP_C2CD2L"/>
</dbReference>
<evidence type="ECO:0000313" key="4">
    <source>
        <dbReference type="Proteomes" id="UP001176940"/>
    </source>
</evidence>
<dbReference type="Pfam" id="PF18696">
    <property type="entry name" value="SMP_C2CD2L"/>
    <property type="match status" value="1"/>
</dbReference>
<accession>A0ABN9M2Q8</accession>
<evidence type="ECO:0000313" key="3">
    <source>
        <dbReference type="EMBL" id="CAJ0957385.1"/>
    </source>
</evidence>
<feature type="region of interest" description="Disordered" evidence="1">
    <location>
        <begin position="302"/>
        <end position="322"/>
    </location>
</feature>
<dbReference type="Pfam" id="PF00168">
    <property type="entry name" value="C2"/>
    <property type="match status" value="1"/>
</dbReference>
<comment type="caution">
    <text evidence="3">The sequence shown here is derived from an EMBL/GenBank/DDBJ whole genome shotgun (WGS) entry which is preliminary data.</text>
</comment>
<dbReference type="Proteomes" id="UP001176940">
    <property type="component" value="Unassembled WGS sequence"/>
</dbReference>
<dbReference type="InterPro" id="IPR000008">
    <property type="entry name" value="C2_dom"/>
</dbReference>
<dbReference type="EMBL" id="CAUEEQ010043719">
    <property type="protein sequence ID" value="CAJ0957385.1"/>
    <property type="molecule type" value="Genomic_DNA"/>
</dbReference>
<evidence type="ECO:0000259" key="2">
    <source>
        <dbReference type="PROSITE" id="PS50004"/>
    </source>
</evidence>
<feature type="region of interest" description="Disordered" evidence="1">
    <location>
        <begin position="539"/>
        <end position="576"/>
    </location>
</feature>
<dbReference type="PANTHER" id="PTHR21119:SF7">
    <property type="entry name" value="C2 DOMAIN-CONTAINING PROTEIN 2"/>
    <property type="match status" value="1"/>
</dbReference>
<evidence type="ECO:0000256" key="1">
    <source>
        <dbReference type="SAM" id="MobiDB-lite"/>
    </source>
</evidence>
<organism evidence="3 4">
    <name type="scientific">Ranitomeya imitator</name>
    <name type="common">mimic poison frog</name>
    <dbReference type="NCBI Taxonomy" id="111125"/>
    <lineage>
        <taxon>Eukaryota</taxon>
        <taxon>Metazoa</taxon>
        <taxon>Chordata</taxon>
        <taxon>Craniata</taxon>
        <taxon>Vertebrata</taxon>
        <taxon>Euteleostomi</taxon>
        <taxon>Amphibia</taxon>
        <taxon>Batrachia</taxon>
        <taxon>Anura</taxon>
        <taxon>Neobatrachia</taxon>
        <taxon>Hyloidea</taxon>
        <taxon>Dendrobatidae</taxon>
        <taxon>Dendrobatinae</taxon>
        <taxon>Ranitomeya</taxon>
    </lineage>
</organism>
<feature type="domain" description="C2" evidence="2">
    <location>
        <begin position="123"/>
        <end position="239"/>
    </location>
</feature>
<gene>
    <name evidence="3" type="ORF">RIMI_LOCUS15940554</name>
</gene>
<dbReference type="PROSITE" id="PS50004">
    <property type="entry name" value="C2"/>
    <property type="match status" value="1"/>
</dbReference>
<feature type="compositionally biased region" description="Basic residues" evidence="1">
    <location>
        <begin position="546"/>
        <end position="569"/>
    </location>
</feature>
<keyword evidence="4" id="KW-1185">Reference proteome</keyword>
<proteinExistence type="predicted"/>
<dbReference type="InterPro" id="IPR035892">
    <property type="entry name" value="C2_domain_sf"/>
</dbReference>
<reference evidence="3" key="1">
    <citation type="submission" date="2023-07" db="EMBL/GenBank/DDBJ databases">
        <authorList>
            <person name="Stuckert A."/>
        </authorList>
    </citation>
    <scope>NUCLEOTIDE SEQUENCE</scope>
</reference>
<protein>
    <recommendedName>
        <fullName evidence="2">C2 domain-containing protein</fullName>
    </recommendedName>
</protein>
<dbReference type="PANTHER" id="PTHR21119">
    <property type="entry name" value="C2 DOMAIN-CONTAINING PROTEIN"/>
    <property type="match status" value="1"/>
</dbReference>
<sequence>MICFQVVCCSVVGDYLQFAVRVTRTLPANSGCQVYSVRITPLHINLELRIKESAGKDVQVTWSMGNFCDLDLQVQPKTKLETPGSSAIRETLEDILKNLMGCVRPQVDLIGKPADMKEYQNFPGFHSPVVCPPKPPRAHELKLQVRNIKAVLTGNVETSGMVTCLAQLNDPVQRFTTAAVQQSASPSWEDEFLFELNAKSRELQLQISDPGTPAGSPQLACATVPLDLFRKNPSGRQNYSLNPNNPLSGSISAQFLFVEPNEMKSWTVPVPAKKVEKDRTVMPCGTVVTTVTSVTSKPRIEGKSAAAGFSDKTSESPSSTPPKIKVIERDFSIQAIPSQTGVVSKALSSSDTELLMLNGSDPVAEVAIRQLRESSRQSLKSPRKKSTIIISGISKSVLTQDDEATLMSNYAASMDNTIMNDSSFDDVKTANDKDLPLASTSTVPAMSLEDDVWEHGSQLGEWNGNGMEDLDSELVSVSNLSMSETGSIRKSKGLCSALPPRCVNPWTFTQRSKAIFFRRRHQQKDPSMSQSHNDLVYLEGQGTSEHRKKRATLSRFLNKKLLPKNKHKNKQEAENQ</sequence>
<dbReference type="InterPro" id="IPR039934">
    <property type="entry name" value="C2CD2/C2CD2L"/>
</dbReference>
<dbReference type="SUPFAM" id="SSF49562">
    <property type="entry name" value="C2 domain (Calcium/lipid-binding domain, CaLB)"/>
    <property type="match status" value="1"/>
</dbReference>
<dbReference type="Gene3D" id="2.60.40.150">
    <property type="entry name" value="C2 domain"/>
    <property type="match status" value="1"/>
</dbReference>
<name>A0ABN9M2Q8_9NEOB</name>